<evidence type="ECO:0000313" key="2">
    <source>
        <dbReference type="EMBL" id="VEL27259.1"/>
    </source>
</evidence>
<feature type="region of interest" description="Disordered" evidence="1">
    <location>
        <begin position="47"/>
        <end position="110"/>
    </location>
</feature>
<comment type="caution">
    <text evidence="2">The sequence shown here is derived from an EMBL/GenBank/DDBJ whole genome shotgun (WGS) entry which is preliminary data.</text>
</comment>
<sequence length="225" mass="24552">MTRKNSSHSLGSDCDEQGVSENDEVVETLASRLERTKQQPYYHHQIQEVSKCKGSSGSNECSKYESSDHFVCGEVKAEKKEGEDGAKGEGIRNTSVEQGGSDGIICPNTKNSWPNEHYYESNLTEKGNNESQVCSKNDLIVRLKNNPNVSETSNSTKLNDVVDGITQHAERSSTGVGKEEEVVGIGSSGGALGNRNSPSVIKETNQTERLQRRGRRSAIIDNKSS</sequence>
<feature type="compositionally biased region" description="Basic and acidic residues" evidence="1">
    <location>
        <begin position="75"/>
        <end position="90"/>
    </location>
</feature>
<feature type="compositionally biased region" description="Polar residues" evidence="1">
    <location>
        <begin position="194"/>
        <end position="204"/>
    </location>
</feature>
<keyword evidence="3" id="KW-1185">Reference proteome</keyword>
<dbReference type="AlphaFoldDB" id="A0A3S5AM68"/>
<proteinExistence type="predicted"/>
<organism evidence="2 3">
    <name type="scientific">Protopolystoma xenopodis</name>
    <dbReference type="NCBI Taxonomy" id="117903"/>
    <lineage>
        <taxon>Eukaryota</taxon>
        <taxon>Metazoa</taxon>
        <taxon>Spiralia</taxon>
        <taxon>Lophotrochozoa</taxon>
        <taxon>Platyhelminthes</taxon>
        <taxon>Monogenea</taxon>
        <taxon>Polyopisthocotylea</taxon>
        <taxon>Polystomatidea</taxon>
        <taxon>Polystomatidae</taxon>
        <taxon>Protopolystoma</taxon>
    </lineage>
</organism>
<feature type="region of interest" description="Disordered" evidence="1">
    <location>
        <begin position="1"/>
        <end position="23"/>
    </location>
</feature>
<name>A0A3S5AM68_9PLAT</name>
<reference evidence="2" key="1">
    <citation type="submission" date="2018-11" db="EMBL/GenBank/DDBJ databases">
        <authorList>
            <consortium name="Pathogen Informatics"/>
        </authorList>
    </citation>
    <scope>NUCLEOTIDE SEQUENCE</scope>
</reference>
<protein>
    <submittedName>
        <fullName evidence="2">Uncharacterized protein</fullName>
    </submittedName>
</protein>
<feature type="region of interest" description="Disordered" evidence="1">
    <location>
        <begin position="169"/>
        <end position="225"/>
    </location>
</feature>
<dbReference type="Proteomes" id="UP000784294">
    <property type="component" value="Unassembled WGS sequence"/>
</dbReference>
<gene>
    <name evidence="2" type="ORF">PXEA_LOCUS20699</name>
</gene>
<evidence type="ECO:0000313" key="3">
    <source>
        <dbReference type="Proteomes" id="UP000784294"/>
    </source>
</evidence>
<feature type="compositionally biased region" description="Acidic residues" evidence="1">
    <location>
        <begin position="13"/>
        <end position="23"/>
    </location>
</feature>
<dbReference type="EMBL" id="CAAALY010085971">
    <property type="protein sequence ID" value="VEL27259.1"/>
    <property type="molecule type" value="Genomic_DNA"/>
</dbReference>
<evidence type="ECO:0000256" key="1">
    <source>
        <dbReference type="SAM" id="MobiDB-lite"/>
    </source>
</evidence>
<accession>A0A3S5AM68</accession>